<name>A0ABM7W7N6_9BACT</name>
<dbReference type="Proteomes" id="UP000830055">
    <property type="component" value="Chromosome"/>
</dbReference>
<proteinExistence type="predicted"/>
<organism evidence="2 3">
    <name type="scientific">Desulfofustis limnaeus</name>
    <dbReference type="NCBI Taxonomy" id="2740163"/>
    <lineage>
        <taxon>Bacteria</taxon>
        <taxon>Pseudomonadati</taxon>
        <taxon>Thermodesulfobacteriota</taxon>
        <taxon>Desulfobulbia</taxon>
        <taxon>Desulfobulbales</taxon>
        <taxon>Desulfocapsaceae</taxon>
        <taxon>Desulfofustis</taxon>
    </lineage>
</organism>
<keyword evidence="3" id="KW-1185">Reference proteome</keyword>
<dbReference type="InterPro" id="IPR036249">
    <property type="entry name" value="Thioredoxin-like_sf"/>
</dbReference>
<dbReference type="Pfam" id="PF01323">
    <property type="entry name" value="DSBA"/>
    <property type="match status" value="1"/>
</dbReference>
<evidence type="ECO:0000259" key="1">
    <source>
        <dbReference type="Pfam" id="PF01323"/>
    </source>
</evidence>
<dbReference type="InterPro" id="IPR001853">
    <property type="entry name" value="DSBA-like_thioredoxin_dom"/>
</dbReference>
<accession>A0ABM7W7N6</accession>
<dbReference type="Gene3D" id="3.40.30.10">
    <property type="entry name" value="Glutaredoxin"/>
    <property type="match status" value="1"/>
</dbReference>
<sequence length="97" mass="10787">MIAIYAGAKGKFWEMNDALYSLGREKQPFNTRTLAAMTGFSPGELTAATKHPQIREFLLADIRSGMRYGITGTPSYVIDEQVYQGSLPPEILKSIMQ</sequence>
<evidence type="ECO:0000313" key="2">
    <source>
        <dbReference type="EMBL" id="BDD86897.1"/>
    </source>
</evidence>
<dbReference type="EMBL" id="AP025516">
    <property type="protein sequence ID" value="BDD86897.1"/>
    <property type="molecule type" value="Genomic_DNA"/>
</dbReference>
<protein>
    <recommendedName>
        <fullName evidence="1">DSBA-like thioredoxin domain-containing protein</fullName>
    </recommendedName>
</protein>
<evidence type="ECO:0000313" key="3">
    <source>
        <dbReference type="Proteomes" id="UP000830055"/>
    </source>
</evidence>
<dbReference type="SUPFAM" id="SSF52833">
    <property type="entry name" value="Thioredoxin-like"/>
    <property type="match status" value="1"/>
</dbReference>
<reference evidence="2 3" key="1">
    <citation type="submission" date="2022-01" db="EMBL/GenBank/DDBJ databases">
        <title>Desulfofustis limnae sp. nov., a novel mesophilic sulfate-reducing bacterium isolated from marsh soil.</title>
        <authorList>
            <person name="Watanabe M."/>
            <person name="Takahashi A."/>
            <person name="Kojima H."/>
            <person name="Fukui M."/>
        </authorList>
    </citation>
    <scope>NUCLEOTIDE SEQUENCE [LARGE SCALE GENOMIC DNA]</scope>
    <source>
        <strain evidence="2 3">PPLL</strain>
    </source>
</reference>
<gene>
    <name evidence="2" type="ORF">DPPLL_12620</name>
</gene>
<feature type="domain" description="DSBA-like thioredoxin" evidence="1">
    <location>
        <begin position="3"/>
        <end position="96"/>
    </location>
</feature>